<dbReference type="AlphaFoldDB" id="A0ABD2BPJ0"/>
<gene>
    <name evidence="2" type="ORF">V1477_013875</name>
</gene>
<organism evidence="2 3">
    <name type="scientific">Vespula maculifrons</name>
    <name type="common">Eastern yellow jacket</name>
    <name type="synonym">Wasp</name>
    <dbReference type="NCBI Taxonomy" id="7453"/>
    <lineage>
        <taxon>Eukaryota</taxon>
        <taxon>Metazoa</taxon>
        <taxon>Ecdysozoa</taxon>
        <taxon>Arthropoda</taxon>
        <taxon>Hexapoda</taxon>
        <taxon>Insecta</taxon>
        <taxon>Pterygota</taxon>
        <taxon>Neoptera</taxon>
        <taxon>Endopterygota</taxon>
        <taxon>Hymenoptera</taxon>
        <taxon>Apocrita</taxon>
        <taxon>Aculeata</taxon>
        <taxon>Vespoidea</taxon>
        <taxon>Vespidae</taxon>
        <taxon>Vespinae</taxon>
        <taxon>Vespula</taxon>
    </lineage>
</organism>
<sequence>MKSDDWWKHFNFARTEIGSSEAIHLVFKLLKIRRNLATKKLCSTITFYFHIFFLSLFPYIRIINCASKNHEQLLVKLRREY</sequence>
<evidence type="ECO:0000313" key="3">
    <source>
        <dbReference type="Proteomes" id="UP001607303"/>
    </source>
</evidence>
<comment type="caution">
    <text evidence="2">The sequence shown here is derived from an EMBL/GenBank/DDBJ whole genome shotgun (WGS) entry which is preliminary data.</text>
</comment>
<accession>A0ABD2BPJ0</accession>
<keyword evidence="1" id="KW-0472">Membrane</keyword>
<name>A0ABD2BPJ0_VESMC</name>
<keyword evidence="1" id="KW-1133">Transmembrane helix</keyword>
<keyword evidence="3" id="KW-1185">Reference proteome</keyword>
<dbReference type="Proteomes" id="UP001607303">
    <property type="component" value="Unassembled WGS sequence"/>
</dbReference>
<keyword evidence="1" id="KW-0812">Transmembrane</keyword>
<reference evidence="2 3" key="1">
    <citation type="journal article" date="2024" name="Ann. Entomol. Soc. Am.">
        <title>Genomic analyses of the southern and eastern yellowjacket wasps (Hymenoptera: Vespidae) reveal evolutionary signatures of social life.</title>
        <authorList>
            <person name="Catto M.A."/>
            <person name="Caine P.B."/>
            <person name="Orr S.E."/>
            <person name="Hunt B.G."/>
            <person name="Goodisman M.A.D."/>
        </authorList>
    </citation>
    <scope>NUCLEOTIDE SEQUENCE [LARGE SCALE GENOMIC DNA]</scope>
    <source>
        <strain evidence="2">232</strain>
        <tissue evidence="2">Head and thorax</tissue>
    </source>
</reference>
<evidence type="ECO:0000256" key="1">
    <source>
        <dbReference type="SAM" id="Phobius"/>
    </source>
</evidence>
<protein>
    <submittedName>
        <fullName evidence="2">Uncharacterized protein</fullName>
    </submittedName>
</protein>
<dbReference type="EMBL" id="JAYRBN010000071">
    <property type="protein sequence ID" value="KAL2734698.1"/>
    <property type="molecule type" value="Genomic_DNA"/>
</dbReference>
<proteinExistence type="predicted"/>
<feature type="transmembrane region" description="Helical" evidence="1">
    <location>
        <begin position="41"/>
        <end position="60"/>
    </location>
</feature>
<evidence type="ECO:0000313" key="2">
    <source>
        <dbReference type="EMBL" id="KAL2734698.1"/>
    </source>
</evidence>